<organism evidence="2 3">
    <name type="scientific">Tupaia chinensis</name>
    <name type="common">Chinese tree shrew</name>
    <name type="synonym">Tupaia belangeri chinensis</name>
    <dbReference type="NCBI Taxonomy" id="246437"/>
    <lineage>
        <taxon>Eukaryota</taxon>
        <taxon>Metazoa</taxon>
        <taxon>Chordata</taxon>
        <taxon>Craniata</taxon>
        <taxon>Vertebrata</taxon>
        <taxon>Euteleostomi</taxon>
        <taxon>Mammalia</taxon>
        <taxon>Eutheria</taxon>
        <taxon>Euarchontoglires</taxon>
        <taxon>Scandentia</taxon>
        <taxon>Tupaiidae</taxon>
        <taxon>Tupaia</taxon>
    </lineage>
</organism>
<evidence type="ECO:0000313" key="2">
    <source>
        <dbReference type="EMBL" id="ELW65024.1"/>
    </source>
</evidence>
<dbReference type="GO" id="GO:0016740">
    <property type="term" value="F:transferase activity"/>
    <property type="evidence" value="ECO:0007669"/>
    <property type="project" value="UniProtKB-KW"/>
</dbReference>
<protein>
    <submittedName>
        <fullName evidence="2">Galactosylgalactosylxylosylprotein 3-beta-glucuronosyltransferase 1</fullName>
    </submittedName>
</protein>
<evidence type="ECO:0000313" key="3">
    <source>
        <dbReference type="Proteomes" id="UP000011518"/>
    </source>
</evidence>
<keyword evidence="2" id="KW-0808">Transferase</keyword>
<reference evidence="3" key="2">
    <citation type="journal article" date="2013" name="Nat. Commun.">
        <title>Genome of the Chinese tree shrew.</title>
        <authorList>
            <person name="Fan Y."/>
            <person name="Huang Z.Y."/>
            <person name="Cao C.C."/>
            <person name="Chen C.S."/>
            <person name="Chen Y.X."/>
            <person name="Fan D.D."/>
            <person name="He J."/>
            <person name="Hou H.L."/>
            <person name="Hu L."/>
            <person name="Hu X.T."/>
            <person name="Jiang X.T."/>
            <person name="Lai R."/>
            <person name="Lang Y.S."/>
            <person name="Liang B."/>
            <person name="Liao S.G."/>
            <person name="Mu D."/>
            <person name="Ma Y.Y."/>
            <person name="Niu Y.Y."/>
            <person name="Sun X.Q."/>
            <person name="Xia J.Q."/>
            <person name="Xiao J."/>
            <person name="Xiong Z.Q."/>
            <person name="Xu L."/>
            <person name="Yang L."/>
            <person name="Zhang Y."/>
            <person name="Zhao W."/>
            <person name="Zhao X.D."/>
            <person name="Zheng Y.T."/>
            <person name="Zhou J.M."/>
            <person name="Zhu Y.B."/>
            <person name="Zhang G.J."/>
            <person name="Wang J."/>
            <person name="Yao Y.G."/>
        </authorList>
    </citation>
    <scope>NUCLEOTIDE SEQUENCE [LARGE SCALE GENOMIC DNA]</scope>
</reference>
<accession>L9KRE6</accession>
<gene>
    <name evidence="2" type="ORF">TREES_T100002960</name>
</gene>
<dbReference type="InParanoid" id="L9KRE6"/>
<evidence type="ECO:0000256" key="1">
    <source>
        <dbReference type="SAM" id="Phobius"/>
    </source>
</evidence>
<dbReference type="STRING" id="246437.L9KRE6"/>
<keyword evidence="1" id="KW-1133">Transmembrane helix</keyword>
<proteinExistence type="predicted"/>
<dbReference type="EMBL" id="KB320703">
    <property type="protein sequence ID" value="ELW65024.1"/>
    <property type="molecule type" value="Genomic_DNA"/>
</dbReference>
<reference evidence="3" key="1">
    <citation type="submission" date="2012-07" db="EMBL/GenBank/DDBJ databases">
        <title>Genome of the Chinese tree shrew, a rising model animal genetically related to primates.</title>
        <authorList>
            <person name="Zhang G."/>
            <person name="Fan Y."/>
            <person name="Yao Y."/>
            <person name="Huang Z."/>
        </authorList>
    </citation>
    <scope>NUCLEOTIDE SEQUENCE [LARGE SCALE GENOMIC DNA]</scope>
</reference>
<dbReference type="AlphaFoldDB" id="L9KRE6"/>
<dbReference type="eggNOG" id="KOG1476">
    <property type="taxonomic scope" value="Eukaryota"/>
</dbReference>
<sequence>MYGIHLPGFLTLPPESAPSRTPIGWTLQTCFHNGWVVSAGNEELWVQPALEMPKRRDILAIVLIVLPWTLLITVWHQSTMAPFSCLLTELQEKP</sequence>
<name>L9KRE6_TUPCH</name>
<feature type="transmembrane region" description="Helical" evidence="1">
    <location>
        <begin position="58"/>
        <end position="76"/>
    </location>
</feature>
<keyword evidence="3" id="KW-1185">Reference proteome</keyword>
<keyword evidence="1" id="KW-0472">Membrane</keyword>
<dbReference type="Proteomes" id="UP000011518">
    <property type="component" value="Unassembled WGS sequence"/>
</dbReference>
<keyword evidence="1" id="KW-0812">Transmembrane</keyword>